<dbReference type="RefSeq" id="WP_408610856.1">
    <property type="nucleotide sequence ID" value="NZ_JACRSW010000035.1"/>
</dbReference>
<dbReference type="Gene3D" id="2.40.50.140">
    <property type="entry name" value="Nucleic acid-binding proteins"/>
    <property type="match status" value="1"/>
</dbReference>
<dbReference type="PRINTS" id="PR00050">
    <property type="entry name" value="COLDSHOCK"/>
</dbReference>
<reference evidence="2 3" key="1">
    <citation type="submission" date="2020-08" db="EMBL/GenBank/DDBJ databases">
        <title>Genome public.</title>
        <authorList>
            <person name="Liu C."/>
            <person name="Sun Q."/>
        </authorList>
    </citation>
    <scope>NUCLEOTIDE SEQUENCE [LARGE SCALE GENOMIC DNA]</scope>
    <source>
        <strain evidence="2 3">BX3</strain>
    </source>
</reference>
<evidence type="ECO:0000259" key="1">
    <source>
        <dbReference type="PROSITE" id="PS51857"/>
    </source>
</evidence>
<evidence type="ECO:0000313" key="3">
    <source>
        <dbReference type="Proteomes" id="UP000637513"/>
    </source>
</evidence>
<gene>
    <name evidence="2" type="ORF">H8700_10660</name>
</gene>
<comment type="caution">
    <text evidence="2">The sequence shown here is derived from an EMBL/GenBank/DDBJ whole genome shotgun (WGS) entry which is preliminary data.</text>
</comment>
<organism evidence="2 3">
    <name type="scientific">Jutongia hominis</name>
    <dbReference type="NCBI Taxonomy" id="2763664"/>
    <lineage>
        <taxon>Bacteria</taxon>
        <taxon>Bacillati</taxon>
        <taxon>Bacillota</taxon>
        <taxon>Clostridia</taxon>
        <taxon>Lachnospirales</taxon>
        <taxon>Lachnospiraceae</taxon>
        <taxon>Jutongia</taxon>
    </lineage>
</organism>
<dbReference type="SUPFAM" id="SSF50249">
    <property type="entry name" value="Nucleic acid-binding proteins"/>
    <property type="match status" value="1"/>
</dbReference>
<dbReference type="SMART" id="SM00357">
    <property type="entry name" value="CSP"/>
    <property type="match status" value="1"/>
</dbReference>
<dbReference type="EMBL" id="JACRSW010000035">
    <property type="protein sequence ID" value="MBC8558163.1"/>
    <property type="molecule type" value="Genomic_DNA"/>
</dbReference>
<dbReference type="InterPro" id="IPR011129">
    <property type="entry name" value="CSD"/>
</dbReference>
<dbReference type="Proteomes" id="UP000637513">
    <property type="component" value="Unassembled WGS sequence"/>
</dbReference>
<dbReference type="PANTHER" id="PTHR46565">
    <property type="entry name" value="COLD SHOCK DOMAIN PROTEIN 2"/>
    <property type="match status" value="1"/>
</dbReference>
<dbReference type="Pfam" id="PF00313">
    <property type="entry name" value="CSD"/>
    <property type="match status" value="1"/>
</dbReference>
<sequence>MKGTVKFFNNSKGWGFITSKEGWEAFVHYSNIVNMEGRKTLDENDIVEFEYGENSFGRDSALNVQPILTTQMIKKSLKDEHLRLKKIGHNSYLVIDGNDVIQSPEQGMSFEELAAYAGFSVSEE</sequence>
<dbReference type="InterPro" id="IPR012340">
    <property type="entry name" value="NA-bd_OB-fold"/>
</dbReference>
<feature type="domain" description="CSD" evidence="1">
    <location>
        <begin position="1"/>
        <end position="66"/>
    </location>
</feature>
<accession>A0ABR7MWN1</accession>
<evidence type="ECO:0000313" key="2">
    <source>
        <dbReference type="EMBL" id="MBC8558163.1"/>
    </source>
</evidence>
<dbReference type="PANTHER" id="PTHR46565:SF21">
    <property type="match status" value="1"/>
</dbReference>
<proteinExistence type="predicted"/>
<name>A0ABR7MWN1_9FIRM</name>
<protein>
    <submittedName>
        <fullName evidence="2">Cold shock domain-containing protein</fullName>
    </submittedName>
</protein>
<dbReference type="InterPro" id="IPR002059">
    <property type="entry name" value="CSP_DNA-bd"/>
</dbReference>
<dbReference type="PROSITE" id="PS51857">
    <property type="entry name" value="CSD_2"/>
    <property type="match status" value="1"/>
</dbReference>
<keyword evidence="3" id="KW-1185">Reference proteome</keyword>